<dbReference type="Proteomes" id="UP001610444">
    <property type="component" value="Unassembled WGS sequence"/>
</dbReference>
<dbReference type="EMBL" id="JBFXLR010000038">
    <property type="protein sequence ID" value="KAL2845101.1"/>
    <property type="molecule type" value="Genomic_DNA"/>
</dbReference>
<organism evidence="4 5">
    <name type="scientific">Aspergillus pseudodeflectus</name>
    <dbReference type="NCBI Taxonomy" id="176178"/>
    <lineage>
        <taxon>Eukaryota</taxon>
        <taxon>Fungi</taxon>
        <taxon>Dikarya</taxon>
        <taxon>Ascomycota</taxon>
        <taxon>Pezizomycotina</taxon>
        <taxon>Eurotiomycetes</taxon>
        <taxon>Eurotiomycetidae</taxon>
        <taxon>Eurotiales</taxon>
        <taxon>Aspergillaceae</taxon>
        <taxon>Aspergillus</taxon>
        <taxon>Aspergillus subgen. Nidulantes</taxon>
    </lineage>
</organism>
<dbReference type="Pfam" id="PF12796">
    <property type="entry name" value="Ank_2"/>
    <property type="match status" value="1"/>
</dbReference>
<dbReference type="PROSITE" id="PS50297">
    <property type="entry name" value="ANK_REP_REGION"/>
    <property type="match status" value="1"/>
</dbReference>
<dbReference type="SMART" id="SM00248">
    <property type="entry name" value="ANK"/>
    <property type="match status" value="3"/>
</dbReference>
<dbReference type="PANTHER" id="PTHR24171:SF9">
    <property type="entry name" value="ANKYRIN REPEAT DOMAIN-CONTAINING PROTEIN 39"/>
    <property type="match status" value="1"/>
</dbReference>
<evidence type="ECO:0000256" key="2">
    <source>
        <dbReference type="ARBA" id="ARBA00023043"/>
    </source>
</evidence>
<dbReference type="RefSeq" id="XP_070896458.1">
    <property type="nucleotide sequence ID" value="XM_071040970.1"/>
</dbReference>
<keyword evidence="2 3" id="KW-0040">ANK repeat</keyword>
<sequence>MPHAYFLTFCGRIAYVTGILIPAPIEMPLLSLPNELLLLIGEYIASEADLNSFLRTNHRLHDLLLDYLYQYNIKHHNSECLHWAAEHGILGTLKKAINQGANVNAGMNLIHRVSEKGFFIDSKMTPLSRAAAKGHKGLVSALLDAGADVEAKRGQFPNIAPIVHAMDAEQGSLETIQILINHGADVNRNGDYAEAPLLRAVEKGKVEIVDPNKRNGPQSPLDRAEAHNDQALINLLRDYGGMTYDEMWAVQVS</sequence>
<accession>A0ABR4JYH6</accession>
<dbReference type="PROSITE" id="PS50088">
    <property type="entry name" value="ANK_REPEAT"/>
    <property type="match status" value="1"/>
</dbReference>
<evidence type="ECO:0000313" key="5">
    <source>
        <dbReference type="Proteomes" id="UP001610444"/>
    </source>
</evidence>
<reference evidence="4 5" key="1">
    <citation type="submission" date="2024-07" db="EMBL/GenBank/DDBJ databases">
        <title>Section-level genome sequencing and comparative genomics of Aspergillus sections Usti and Cavernicolus.</title>
        <authorList>
            <consortium name="Lawrence Berkeley National Laboratory"/>
            <person name="Nybo J.L."/>
            <person name="Vesth T.C."/>
            <person name="Theobald S."/>
            <person name="Frisvad J.C."/>
            <person name="Larsen T.O."/>
            <person name="Kjaerboelling I."/>
            <person name="Rothschild-Mancinelli K."/>
            <person name="Lyhne E.K."/>
            <person name="Kogle M.E."/>
            <person name="Barry K."/>
            <person name="Clum A."/>
            <person name="Na H."/>
            <person name="Ledsgaard L."/>
            <person name="Lin J."/>
            <person name="Lipzen A."/>
            <person name="Kuo A."/>
            <person name="Riley R."/>
            <person name="Mondo S."/>
            <person name="LaButti K."/>
            <person name="Haridas S."/>
            <person name="Pangalinan J."/>
            <person name="Salamov A.A."/>
            <person name="Simmons B.A."/>
            <person name="Magnuson J.K."/>
            <person name="Chen J."/>
            <person name="Drula E."/>
            <person name="Henrissat B."/>
            <person name="Wiebenga A."/>
            <person name="Lubbers R.J."/>
            <person name="Gomes A.C."/>
            <person name="Macurrencykelacurrency M.R."/>
            <person name="Stajich J."/>
            <person name="Grigoriev I.V."/>
            <person name="Mortensen U.H."/>
            <person name="De vries R.P."/>
            <person name="Baker S.E."/>
            <person name="Andersen M.R."/>
        </authorList>
    </citation>
    <scope>NUCLEOTIDE SEQUENCE [LARGE SCALE GENOMIC DNA]</scope>
    <source>
        <strain evidence="4 5">CBS 756.74</strain>
    </source>
</reference>
<dbReference type="InterPro" id="IPR002110">
    <property type="entry name" value="Ankyrin_rpt"/>
</dbReference>
<keyword evidence="5" id="KW-1185">Reference proteome</keyword>
<dbReference type="InterPro" id="IPR036770">
    <property type="entry name" value="Ankyrin_rpt-contain_sf"/>
</dbReference>
<keyword evidence="1" id="KW-0677">Repeat</keyword>
<evidence type="ECO:0000313" key="4">
    <source>
        <dbReference type="EMBL" id="KAL2845101.1"/>
    </source>
</evidence>
<protein>
    <submittedName>
        <fullName evidence="4">Ankyrin repeat-containing domain protein</fullName>
    </submittedName>
</protein>
<dbReference type="SUPFAM" id="SSF48403">
    <property type="entry name" value="Ankyrin repeat"/>
    <property type="match status" value="1"/>
</dbReference>
<evidence type="ECO:0000256" key="1">
    <source>
        <dbReference type="ARBA" id="ARBA00022737"/>
    </source>
</evidence>
<dbReference type="PANTHER" id="PTHR24171">
    <property type="entry name" value="ANKYRIN REPEAT DOMAIN-CONTAINING PROTEIN 39-RELATED"/>
    <property type="match status" value="1"/>
</dbReference>
<proteinExistence type="predicted"/>
<dbReference type="GeneID" id="98156134"/>
<name>A0ABR4JYH6_9EURO</name>
<dbReference type="Gene3D" id="1.25.40.20">
    <property type="entry name" value="Ankyrin repeat-containing domain"/>
    <property type="match status" value="1"/>
</dbReference>
<feature type="repeat" description="ANK" evidence="3">
    <location>
        <begin position="122"/>
        <end position="154"/>
    </location>
</feature>
<gene>
    <name evidence="4" type="ORF">BJX68DRAFT_242327</name>
</gene>
<comment type="caution">
    <text evidence="4">The sequence shown here is derived from an EMBL/GenBank/DDBJ whole genome shotgun (WGS) entry which is preliminary data.</text>
</comment>
<evidence type="ECO:0000256" key="3">
    <source>
        <dbReference type="PROSITE-ProRule" id="PRU00023"/>
    </source>
</evidence>